<gene>
    <name evidence="1" type="ORF">Ga0123461_0145</name>
</gene>
<sequence>MPELRDNRQNTSFSVLSPMALQQTEGLFMSAPFYHRSVDDQKAMGGL</sequence>
<organism evidence="1 2">
    <name type="scientific">Mariprofundus aestuarium</name>
    <dbReference type="NCBI Taxonomy" id="1921086"/>
    <lineage>
        <taxon>Bacteria</taxon>
        <taxon>Pseudomonadati</taxon>
        <taxon>Pseudomonadota</taxon>
        <taxon>Candidatius Mariprofundia</taxon>
        <taxon>Mariprofundales</taxon>
        <taxon>Mariprofundaceae</taxon>
        <taxon>Mariprofundus</taxon>
    </lineage>
</organism>
<dbReference type="AlphaFoldDB" id="A0A2K8KUZ5"/>
<proteinExistence type="predicted"/>
<accession>A0A2K8KUZ5</accession>
<evidence type="ECO:0000313" key="1">
    <source>
        <dbReference type="EMBL" id="ATX78598.1"/>
    </source>
</evidence>
<reference evidence="1 2" key="1">
    <citation type="submission" date="2016-12" db="EMBL/GenBank/DDBJ databases">
        <title>Isolation and genomic insights into novel planktonic Zetaproteobacteria from stratified waters of the Chesapeake Bay.</title>
        <authorList>
            <person name="McAllister S.M."/>
            <person name="Kato S."/>
            <person name="Chan C.S."/>
            <person name="Chiu B.K."/>
            <person name="Field E.K."/>
        </authorList>
    </citation>
    <scope>NUCLEOTIDE SEQUENCE [LARGE SCALE GENOMIC DNA]</scope>
    <source>
        <strain evidence="1 2">CP-5</strain>
    </source>
</reference>
<evidence type="ECO:0000313" key="2">
    <source>
        <dbReference type="Proteomes" id="UP000231701"/>
    </source>
</evidence>
<protein>
    <submittedName>
        <fullName evidence="1">Uncharacterized protein</fullName>
    </submittedName>
</protein>
<keyword evidence="2" id="KW-1185">Reference proteome</keyword>
<dbReference type="Proteomes" id="UP000231701">
    <property type="component" value="Chromosome"/>
</dbReference>
<dbReference type="KEGG" id="maes:Ga0123461_0145"/>
<name>A0A2K8KUZ5_MARES</name>
<dbReference type="EMBL" id="CP018799">
    <property type="protein sequence ID" value="ATX78598.1"/>
    <property type="molecule type" value="Genomic_DNA"/>
</dbReference>